<dbReference type="AlphaFoldDB" id="A0AAV6Y8Q4"/>
<evidence type="ECO:0000313" key="2">
    <source>
        <dbReference type="EMBL" id="KAG8391209.1"/>
    </source>
</evidence>
<keyword evidence="3" id="KW-1185">Reference proteome</keyword>
<accession>A0AAV6Y8Q4</accession>
<name>A0AAV6Y8Q4_9LAMI</name>
<evidence type="ECO:0000256" key="1">
    <source>
        <dbReference type="SAM" id="MobiDB-lite"/>
    </source>
</evidence>
<dbReference type="Proteomes" id="UP000826271">
    <property type="component" value="Unassembled WGS sequence"/>
</dbReference>
<sequence>MCSDFKQRHKGLVLKDLLWRAALETKVVDFNGEMEKLRTTDSAAYDWVKKKVGNSEPTSDTSARTFSPQIAGAYEPLLTMPRARPNVSGSPLVAPRRMSSDAIGDNSLGVGAGHMKEVESAMQNKESKDARFMPRRSRTEDKRPKERREVAVVGIEPLVQFGPSDGKHLQNPHHDALVVTATIANYDVKRMFIDSGSLGLPMENTSNIRIAAAFDRRVLNRELQMRDLLLQRADILKPVGNLRPKWEDPFKIVQVHSRGAYMIEDMDGRRFSRP</sequence>
<feature type="region of interest" description="Disordered" evidence="1">
    <location>
        <begin position="81"/>
        <end position="100"/>
    </location>
</feature>
<proteinExistence type="predicted"/>
<reference evidence="2" key="1">
    <citation type="submission" date="2019-10" db="EMBL/GenBank/DDBJ databases">
        <authorList>
            <person name="Zhang R."/>
            <person name="Pan Y."/>
            <person name="Wang J."/>
            <person name="Ma R."/>
            <person name="Yu S."/>
        </authorList>
    </citation>
    <scope>NUCLEOTIDE SEQUENCE</scope>
    <source>
        <strain evidence="2">LA-IB0</strain>
        <tissue evidence="2">Leaf</tissue>
    </source>
</reference>
<organism evidence="2 3">
    <name type="scientific">Buddleja alternifolia</name>
    <dbReference type="NCBI Taxonomy" id="168488"/>
    <lineage>
        <taxon>Eukaryota</taxon>
        <taxon>Viridiplantae</taxon>
        <taxon>Streptophyta</taxon>
        <taxon>Embryophyta</taxon>
        <taxon>Tracheophyta</taxon>
        <taxon>Spermatophyta</taxon>
        <taxon>Magnoliopsida</taxon>
        <taxon>eudicotyledons</taxon>
        <taxon>Gunneridae</taxon>
        <taxon>Pentapetalae</taxon>
        <taxon>asterids</taxon>
        <taxon>lamiids</taxon>
        <taxon>Lamiales</taxon>
        <taxon>Scrophulariaceae</taxon>
        <taxon>Buddlejeae</taxon>
        <taxon>Buddleja</taxon>
    </lineage>
</organism>
<feature type="region of interest" description="Disordered" evidence="1">
    <location>
        <begin position="121"/>
        <end position="148"/>
    </location>
</feature>
<comment type="caution">
    <text evidence="2">The sequence shown here is derived from an EMBL/GenBank/DDBJ whole genome shotgun (WGS) entry which is preliminary data.</text>
</comment>
<protein>
    <submittedName>
        <fullName evidence="2">Uncharacterized protein</fullName>
    </submittedName>
</protein>
<gene>
    <name evidence="2" type="ORF">BUALT_Bualt01G0164000</name>
</gene>
<dbReference type="EMBL" id="WHWC01000001">
    <property type="protein sequence ID" value="KAG8391209.1"/>
    <property type="molecule type" value="Genomic_DNA"/>
</dbReference>
<evidence type="ECO:0000313" key="3">
    <source>
        <dbReference type="Proteomes" id="UP000826271"/>
    </source>
</evidence>